<evidence type="ECO:0000256" key="2">
    <source>
        <dbReference type="ARBA" id="ARBA00023143"/>
    </source>
</evidence>
<feature type="domain" description="Flagellin N-terminal" evidence="5">
    <location>
        <begin position="4"/>
        <end position="134"/>
    </location>
</feature>
<keyword evidence="3" id="KW-0964">Secreted</keyword>
<comment type="function">
    <text evidence="3">Flagellin is the subunit protein which polymerizes to form the filaments of bacterial flagella.</text>
</comment>
<evidence type="ECO:0000259" key="6">
    <source>
        <dbReference type="Pfam" id="PF00700"/>
    </source>
</evidence>
<dbReference type="GO" id="GO:0009288">
    <property type="term" value="C:bacterial-type flagellum"/>
    <property type="evidence" value="ECO:0007669"/>
    <property type="project" value="UniProtKB-SubCell"/>
</dbReference>
<dbReference type="Pfam" id="PF00700">
    <property type="entry name" value="Flagellin_C"/>
    <property type="match status" value="1"/>
</dbReference>
<dbReference type="SUPFAM" id="SSF64518">
    <property type="entry name" value="Phase 1 flagellin"/>
    <property type="match status" value="1"/>
</dbReference>
<feature type="domain" description="Flagellin C-terminal" evidence="6">
    <location>
        <begin position="244"/>
        <end position="326"/>
    </location>
</feature>
<dbReference type="OrthoDB" id="8328560at2"/>
<evidence type="ECO:0000259" key="5">
    <source>
        <dbReference type="Pfam" id="PF00669"/>
    </source>
</evidence>
<keyword evidence="7" id="KW-0966">Cell projection</keyword>
<dbReference type="PANTHER" id="PTHR42792:SF2">
    <property type="entry name" value="FLAGELLIN"/>
    <property type="match status" value="1"/>
</dbReference>
<dbReference type="Gene3D" id="1.20.1330.10">
    <property type="entry name" value="f41 fragment of flagellin, N-terminal domain"/>
    <property type="match status" value="1"/>
</dbReference>
<evidence type="ECO:0000313" key="7">
    <source>
        <dbReference type="EMBL" id="TDK38964.1"/>
    </source>
</evidence>
<sequence length="327" mass="35103">MSSIITNFAANTALQTLREVHDELEKSQNQVSSGLRVRTASDNVAYWSISTTMNSDKKAVSATIDALGVGAAKVDTAYAGMAAAIDVMSEFKSKLVTSHETSTDKTQINNELDQLKEQLKAIAKSASFSGENWLWMTDPADAAQNGVKKLPSAIIRDASGNVSVQTINFDMTATFDTDQVFYLISNGGCDGIITNSAFANMAGYPDGPSGGWVVFNGEDHPGHPEMVLTQDTTAEEIEGMTKTTDLMIQRMIEVAAMFGSLQQRIGMQTDFASKLSDSISSGVSRLVDTDMEEASAKLSALQTQQQLAIQSLAIANANPKNIMTLFQ</sequence>
<comment type="caution">
    <text evidence="7">The sequence shown here is derived from an EMBL/GenBank/DDBJ whole genome shotgun (WGS) entry which is preliminary data.</text>
</comment>
<dbReference type="Proteomes" id="UP000295238">
    <property type="component" value="Unassembled WGS sequence"/>
</dbReference>
<dbReference type="PANTHER" id="PTHR42792">
    <property type="entry name" value="FLAGELLIN"/>
    <property type="match status" value="1"/>
</dbReference>
<keyword evidence="7" id="KW-0969">Cilium</keyword>
<dbReference type="EMBL" id="SMTL01000001">
    <property type="protein sequence ID" value="TDK38964.1"/>
    <property type="molecule type" value="Genomic_DNA"/>
</dbReference>
<dbReference type="GO" id="GO:0005576">
    <property type="term" value="C:extracellular region"/>
    <property type="evidence" value="ECO:0007669"/>
    <property type="project" value="UniProtKB-SubCell"/>
</dbReference>
<dbReference type="InterPro" id="IPR001029">
    <property type="entry name" value="Flagellin_N"/>
</dbReference>
<keyword evidence="8" id="KW-1185">Reference proteome</keyword>
<comment type="subcellular location">
    <subcellularLocation>
        <location evidence="3">Secreted</location>
    </subcellularLocation>
    <subcellularLocation>
        <location evidence="3">Bacterial flagellum</location>
    </subcellularLocation>
</comment>
<proteinExistence type="inferred from homology"/>
<evidence type="ECO:0000256" key="3">
    <source>
        <dbReference type="RuleBase" id="RU362073"/>
    </source>
</evidence>
<protein>
    <recommendedName>
        <fullName evidence="3">Flagellin</fullName>
    </recommendedName>
</protein>
<evidence type="ECO:0000313" key="8">
    <source>
        <dbReference type="Proteomes" id="UP000295238"/>
    </source>
</evidence>
<reference evidence="7 8" key="1">
    <citation type="submission" date="2019-03" db="EMBL/GenBank/DDBJ databases">
        <title>Rhizobium sp. nov., an bacterium isolated from biocrust in Mu Us Desert.</title>
        <authorList>
            <person name="Lixiong L."/>
        </authorList>
    </citation>
    <scope>NUCLEOTIDE SEQUENCE [LARGE SCALE GENOMIC DNA]</scope>
    <source>
        <strain evidence="7 8">SPY-1</strain>
    </source>
</reference>
<dbReference type="InterPro" id="IPR001492">
    <property type="entry name" value="Flagellin"/>
</dbReference>
<dbReference type="AlphaFoldDB" id="A0A4R5UMM3"/>
<dbReference type="GO" id="GO:0005198">
    <property type="term" value="F:structural molecule activity"/>
    <property type="evidence" value="ECO:0007669"/>
    <property type="project" value="UniProtKB-UniRule"/>
</dbReference>
<dbReference type="Pfam" id="PF00669">
    <property type="entry name" value="Flagellin_N"/>
    <property type="match status" value="1"/>
</dbReference>
<gene>
    <name evidence="7" type="ORF">E2F50_02130</name>
</gene>
<keyword evidence="2 3" id="KW-0975">Bacterial flagellum</keyword>
<keyword evidence="7" id="KW-0282">Flagellum</keyword>
<dbReference type="RefSeq" id="WP_133314412.1">
    <property type="nucleotide sequence ID" value="NZ_SMTL01000001.1"/>
</dbReference>
<keyword evidence="4" id="KW-0175">Coiled coil</keyword>
<comment type="similarity">
    <text evidence="1 3">Belongs to the bacterial flagellin family.</text>
</comment>
<name>A0A4R5UMM3_9HYPH</name>
<evidence type="ECO:0000256" key="1">
    <source>
        <dbReference type="ARBA" id="ARBA00005709"/>
    </source>
</evidence>
<evidence type="ECO:0000256" key="4">
    <source>
        <dbReference type="SAM" id="Coils"/>
    </source>
</evidence>
<dbReference type="InterPro" id="IPR046358">
    <property type="entry name" value="Flagellin_C"/>
</dbReference>
<organism evidence="7 8">
    <name type="scientific">Rhizobium deserti</name>
    <dbReference type="NCBI Taxonomy" id="2547961"/>
    <lineage>
        <taxon>Bacteria</taxon>
        <taxon>Pseudomonadati</taxon>
        <taxon>Pseudomonadota</taxon>
        <taxon>Alphaproteobacteria</taxon>
        <taxon>Hyphomicrobiales</taxon>
        <taxon>Rhizobiaceae</taxon>
        <taxon>Rhizobium/Agrobacterium group</taxon>
        <taxon>Rhizobium</taxon>
    </lineage>
</organism>
<accession>A0A4R5UMM3</accession>
<feature type="coiled-coil region" evidence="4">
    <location>
        <begin position="98"/>
        <end position="125"/>
    </location>
</feature>